<evidence type="ECO:0000313" key="2">
    <source>
        <dbReference type="EMBL" id="MFC7344045.1"/>
    </source>
</evidence>
<sequence>MGKSILVTGGTGTLGSGVARALRAREHDVRVLSRREGPGRVVGDLRNRVVVDPVDAIVHCATTNGTGDVAAMRNLLAGARRAGSPHLVFISIVDIDRLPMFYYRAKLEAEQLLIDSGLPWTILRTTQFHDLIAGLTRIQARSPVLAALSGVRFQPVDAGEVAQRLAELAVAEPAGRVPDVGGPQIRSHASLTRAYLRATGRRRLVVPVRPPGGFFRALREGSNLVPDGATGRRTFEEFLAN</sequence>
<reference evidence="3" key="1">
    <citation type="journal article" date="2019" name="Int. J. Syst. Evol. Microbiol.">
        <title>The Global Catalogue of Microorganisms (GCM) 10K type strain sequencing project: providing services to taxonomists for standard genome sequencing and annotation.</title>
        <authorList>
            <consortium name="The Broad Institute Genomics Platform"/>
            <consortium name="The Broad Institute Genome Sequencing Center for Infectious Disease"/>
            <person name="Wu L."/>
            <person name="Ma J."/>
        </authorList>
    </citation>
    <scope>NUCLEOTIDE SEQUENCE [LARGE SCALE GENOMIC DNA]</scope>
    <source>
        <strain evidence="3">WLHS5</strain>
    </source>
</reference>
<dbReference type="RefSeq" id="WP_380671552.1">
    <property type="nucleotide sequence ID" value="NZ_JBHTCJ010000013.1"/>
</dbReference>
<feature type="domain" description="NAD(P)-binding" evidence="1">
    <location>
        <begin position="9"/>
        <end position="131"/>
    </location>
</feature>
<dbReference type="SUPFAM" id="SSF51735">
    <property type="entry name" value="NAD(P)-binding Rossmann-fold domains"/>
    <property type="match status" value="1"/>
</dbReference>
<evidence type="ECO:0000259" key="1">
    <source>
        <dbReference type="Pfam" id="PF13460"/>
    </source>
</evidence>
<dbReference type="Gene3D" id="3.40.50.720">
    <property type="entry name" value="NAD(P)-binding Rossmann-like Domain"/>
    <property type="match status" value="1"/>
</dbReference>
<protein>
    <submittedName>
        <fullName evidence="2">SDR family oxidoreductase</fullName>
    </submittedName>
</protein>
<keyword evidence="3" id="KW-1185">Reference proteome</keyword>
<gene>
    <name evidence="2" type="ORF">ACFQRI_21780</name>
</gene>
<dbReference type="EMBL" id="JBHTCJ010000013">
    <property type="protein sequence ID" value="MFC7344045.1"/>
    <property type="molecule type" value="Genomic_DNA"/>
</dbReference>
<accession>A0ABW2LRB3</accession>
<organism evidence="2 3">
    <name type="scientific">Saccharopolyspora griseoalba</name>
    <dbReference type="NCBI Taxonomy" id="1431848"/>
    <lineage>
        <taxon>Bacteria</taxon>
        <taxon>Bacillati</taxon>
        <taxon>Actinomycetota</taxon>
        <taxon>Actinomycetes</taxon>
        <taxon>Pseudonocardiales</taxon>
        <taxon>Pseudonocardiaceae</taxon>
        <taxon>Saccharopolyspora</taxon>
    </lineage>
</organism>
<dbReference type="InterPro" id="IPR051604">
    <property type="entry name" value="Ergot_Alk_Oxidoreductase"/>
</dbReference>
<dbReference type="Pfam" id="PF13460">
    <property type="entry name" value="NAD_binding_10"/>
    <property type="match status" value="1"/>
</dbReference>
<dbReference type="Proteomes" id="UP001596504">
    <property type="component" value="Unassembled WGS sequence"/>
</dbReference>
<comment type="caution">
    <text evidence="2">The sequence shown here is derived from an EMBL/GenBank/DDBJ whole genome shotgun (WGS) entry which is preliminary data.</text>
</comment>
<evidence type="ECO:0000313" key="3">
    <source>
        <dbReference type="Proteomes" id="UP001596504"/>
    </source>
</evidence>
<name>A0ABW2LRB3_9PSEU</name>
<proteinExistence type="predicted"/>
<dbReference type="InterPro" id="IPR036291">
    <property type="entry name" value="NAD(P)-bd_dom_sf"/>
</dbReference>
<dbReference type="PANTHER" id="PTHR43162:SF1">
    <property type="entry name" value="PRESTALK A DIFFERENTIATION PROTEIN A"/>
    <property type="match status" value="1"/>
</dbReference>
<dbReference type="PANTHER" id="PTHR43162">
    <property type="match status" value="1"/>
</dbReference>
<dbReference type="InterPro" id="IPR016040">
    <property type="entry name" value="NAD(P)-bd_dom"/>
</dbReference>